<organism evidence="1 2">
    <name type="scientific">Elysia crispata</name>
    <name type="common">lettuce slug</name>
    <dbReference type="NCBI Taxonomy" id="231223"/>
    <lineage>
        <taxon>Eukaryota</taxon>
        <taxon>Metazoa</taxon>
        <taxon>Spiralia</taxon>
        <taxon>Lophotrochozoa</taxon>
        <taxon>Mollusca</taxon>
        <taxon>Gastropoda</taxon>
        <taxon>Heterobranchia</taxon>
        <taxon>Euthyneura</taxon>
        <taxon>Panpulmonata</taxon>
        <taxon>Sacoglossa</taxon>
        <taxon>Placobranchoidea</taxon>
        <taxon>Plakobranchidae</taxon>
        <taxon>Elysia</taxon>
    </lineage>
</organism>
<dbReference type="Proteomes" id="UP001283361">
    <property type="component" value="Unassembled WGS sequence"/>
</dbReference>
<dbReference type="EMBL" id="JAWDGP010002758">
    <property type="protein sequence ID" value="KAK3780119.1"/>
    <property type="molecule type" value="Genomic_DNA"/>
</dbReference>
<gene>
    <name evidence="1" type="ORF">RRG08_051597</name>
</gene>
<reference evidence="1" key="1">
    <citation type="journal article" date="2023" name="G3 (Bethesda)">
        <title>A reference genome for the long-term kleptoplast-retaining sea slug Elysia crispata morphotype clarki.</title>
        <authorList>
            <person name="Eastman K.E."/>
            <person name="Pendleton A.L."/>
            <person name="Shaikh M.A."/>
            <person name="Suttiyut T."/>
            <person name="Ogas R."/>
            <person name="Tomko P."/>
            <person name="Gavelis G."/>
            <person name="Widhalm J.R."/>
            <person name="Wisecaver J.H."/>
        </authorList>
    </citation>
    <scope>NUCLEOTIDE SEQUENCE</scope>
    <source>
        <strain evidence="1">ECLA1</strain>
    </source>
</reference>
<keyword evidence="2" id="KW-1185">Reference proteome</keyword>
<name>A0AAE1DRF1_9GAST</name>
<evidence type="ECO:0000313" key="2">
    <source>
        <dbReference type="Proteomes" id="UP001283361"/>
    </source>
</evidence>
<proteinExistence type="predicted"/>
<sequence length="75" mass="8616">MKGKKILKTTNTKKNIVMECVLRLNIFRRGPGSPLVSVCALRCLCVPTRCTRRKISLTKQSSRVYLPNVIYYGIW</sequence>
<evidence type="ECO:0000313" key="1">
    <source>
        <dbReference type="EMBL" id="KAK3780119.1"/>
    </source>
</evidence>
<dbReference type="AlphaFoldDB" id="A0AAE1DRF1"/>
<comment type="caution">
    <text evidence="1">The sequence shown here is derived from an EMBL/GenBank/DDBJ whole genome shotgun (WGS) entry which is preliminary data.</text>
</comment>
<protein>
    <submittedName>
        <fullName evidence="1">Uncharacterized protein</fullName>
    </submittedName>
</protein>
<accession>A0AAE1DRF1</accession>